<dbReference type="PROSITE" id="PS51733">
    <property type="entry name" value="BPL_LPL_CATALYTIC"/>
    <property type="match status" value="1"/>
</dbReference>
<dbReference type="GO" id="GO:0033819">
    <property type="term" value="F:lipoyl(octanoyl) transferase activity"/>
    <property type="evidence" value="ECO:0007669"/>
    <property type="project" value="UniProtKB-EC"/>
</dbReference>
<feature type="binding site" evidence="7">
    <location>
        <begin position="137"/>
        <end position="139"/>
    </location>
    <ligand>
        <name>substrate</name>
    </ligand>
</feature>
<evidence type="ECO:0000256" key="8">
    <source>
        <dbReference type="PIRSR" id="PIRSR016262-3"/>
    </source>
</evidence>
<dbReference type="EMBL" id="FOXB01000020">
    <property type="protein sequence ID" value="SFP45809.1"/>
    <property type="molecule type" value="Genomic_DNA"/>
</dbReference>
<comment type="catalytic activity">
    <reaction evidence="5">
        <text>octanoyl-[ACP] + L-lysyl-[protein] = N(6)-octanoyl-L-lysyl-[protein] + holo-[ACP] + H(+)</text>
        <dbReference type="Rhea" id="RHEA:17665"/>
        <dbReference type="Rhea" id="RHEA-COMP:9636"/>
        <dbReference type="Rhea" id="RHEA-COMP:9685"/>
        <dbReference type="Rhea" id="RHEA-COMP:9752"/>
        <dbReference type="Rhea" id="RHEA-COMP:9928"/>
        <dbReference type="ChEBI" id="CHEBI:15378"/>
        <dbReference type="ChEBI" id="CHEBI:29969"/>
        <dbReference type="ChEBI" id="CHEBI:64479"/>
        <dbReference type="ChEBI" id="CHEBI:78463"/>
        <dbReference type="ChEBI" id="CHEBI:78809"/>
        <dbReference type="EC" id="2.3.1.181"/>
    </reaction>
</comment>
<dbReference type="STRING" id="223786.SAMN05216234_12026"/>
<gene>
    <name evidence="10" type="ORF">SAMN05216234_12026</name>
</gene>
<dbReference type="PIRSF" id="PIRSF016262">
    <property type="entry name" value="LPLase"/>
    <property type="match status" value="1"/>
</dbReference>
<dbReference type="Pfam" id="PF21948">
    <property type="entry name" value="LplA-B_cat"/>
    <property type="match status" value="1"/>
</dbReference>
<evidence type="ECO:0000256" key="5">
    <source>
        <dbReference type="PIRNR" id="PIRNR016262"/>
    </source>
</evidence>
<feature type="active site" description="Acyl-thioester intermediate" evidence="6">
    <location>
        <position position="155"/>
    </location>
</feature>
<feature type="domain" description="BPL/LPL catalytic" evidence="9">
    <location>
        <begin position="16"/>
        <end position="193"/>
    </location>
</feature>
<dbReference type="PANTHER" id="PTHR10993">
    <property type="entry name" value="OCTANOYLTRANSFERASE"/>
    <property type="match status" value="1"/>
</dbReference>
<proteinExistence type="inferred from homology"/>
<organism evidence="10 11">
    <name type="scientific">Hydrogenimonas thermophila</name>
    <dbReference type="NCBI Taxonomy" id="223786"/>
    <lineage>
        <taxon>Bacteria</taxon>
        <taxon>Pseudomonadati</taxon>
        <taxon>Campylobacterota</taxon>
        <taxon>Epsilonproteobacteria</taxon>
        <taxon>Campylobacterales</taxon>
        <taxon>Hydrogenimonadaceae</taxon>
        <taxon>Hydrogenimonas</taxon>
    </lineage>
</organism>
<dbReference type="PROSITE" id="PS01313">
    <property type="entry name" value="LIPB"/>
    <property type="match status" value="1"/>
</dbReference>
<evidence type="ECO:0000256" key="4">
    <source>
        <dbReference type="ARBA" id="ARBA00024732"/>
    </source>
</evidence>
<evidence type="ECO:0000256" key="2">
    <source>
        <dbReference type="ARBA" id="ARBA00022679"/>
    </source>
</evidence>
<comment type="function">
    <text evidence="4 5">Catalyzes the transfer of endogenously produced octanoic acid from octanoyl-acyl-carrier-protein onto the lipoyl domains of lipoate-dependent enzymes. Lipoyl-ACP can also act as a substrate although octanoyl-ACP is likely to be the physiological substrate.</text>
</comment>
<dbReference type="PANTHER" id="PTHR10993:SF7">
    <property type="entry name" value="LIPOYLTRANSFERASE 2, MITOCHONDRIAL-RELATED"/>
    <property type="match status" value="1"/>
</dbReference>
<evidence type="ECO:0000313" key="11">
    <source>
        <dbReference type="Proteomes" id="UP000199227"/>
    </source>
</evidence>
<accession>A0A1I5QHR5</accession>
<dbReference type="UniPathway" id="UPA00538">
    <property type="reaction ID" value="UER00592"/>
</dbReference>
<dbReference type="InterPro" id="IPR020605">
    <property type="entry name" value="Octanoyltransferase_CS"/>
</dbReference>
<protein>
    <recommendedName>
        <fullName evidence="5">Octanoyltransferase</fullName>
        <ecNumber evidence="5">2.3.1.181</ecNumber>
    </recommendedName>
</protein>
<feature type="binding site" evidence="7">
    <location>
        <begin position="124"/>
        <end position="126"/>
    </location>
    <ligand>
        <name>substrate</name>
    </ligand>
</feature>
<feature type="site" description="Lowers pKa of active site Cys" evidence="8">
    <location>
        <position position="121"/>
    </location>
</feature>
<keyword evidence="2 5" id="KW-0808">Transferase</keyword>
<comment type="similarity">
    <text evidence="5">Belongs to the LipB family.</text>
</comment>
<keyword evidence="3 5" id="KW-0012">Acyltransferase</keyword>
<dbReference type="InterPro" id="IPR000544">
    <property type="entry name" value="Octanoyltransferase"/>
</dbReference>
<dbReference type="RefSeq" id="WP_092912621.1">
    <property type="nucleotide sequence ID" value="NZ_FOXB01000020.1"/>
</dbReference>
<dbReference type="SUPFAM" id="SSF55681">
    <property type="entry name" value="Class II aaRS and biotin synthetases"/>
    <property type="match status" value="1"/>
</dbReference>
<evidence type="ECO:0000313" key="10">
    <source>
        <dbReference type="EMBL" id="SFP45809.1"/>
    </source>
</evidence>
<dbReference type="GO" id="GO:0009249">
    <property type="term" value="P:protein lipoylation"/>
    <property type="evidence" value="ECO:0007669"/>
    <property type="project" value="InterPro"/>
</dbReference>
<evidence type="ECO:0000256" key="7">
    <source>
        <dbReference type="PIRSR" id="PIRSR016262-2"/>
    </source>
</evidence>
<sequence length="193" mass="21663">MILHKWGVVDYEVAYEKMRDVHNEASKDKDNHLILCSHPSIFTVGTDDCGKWSVKTVKSDRGGSITCHSEGQAIAYFCFQVTEPLLFYRSVKRVYEDLFSSILPDVSYDKGNPGYYIENRKIASLGFRYRFGVSLHGVALNVDVDLSFHNQVSPCNIKGIVPTSLANEGIQLSLDEVNDSIVRSVCKAFDETI</sequence>
<reference evidence="10 11" key="1">
    <citation type="submission" date="2016-10" db="EMBL/GenBank/DDBJ databases">
        <authorList>
            <person name="de Groot N.N."/>
        </authorList>
    </citation>
    <scope>NUCLEOTIDE SEQUENCE [LARGE SCALE GENOMIC DNA]</scope>
    <source>
        <strain evidence="10 11">EP1-55-1</strain>
    </source>
</reference>
<feature type="binding site" evidence="7">
    <location>
        <begin position="61"/>
        <end position="68"/>
    </location>
    <ligand>
        <name>substrate</name>
    </ligand>
</feature>
<dbReference type="AlphaFoldDB" id="A0A1I5QHR5"/>
<dbReference type="Proteomes" id="UP000199227">
    <property type="component" value="Unassembled WGS sequence"/>
</dbReference>
<dbReference type="EC" id="2.3.1.181" evidence="5"/>
<name>A0A1I5QHR5_9BACT</name>
<evidence type="ECO:0000259" key="9">
    <source>
        <dbReference type="PROSITE" id="PS51733"/>
    </source>
</evidence>
<dbReference type="InterPro" id="IPR045864">
    <property type="entry name" value="aa-tRNA-synth_II/BPL/LPL"/>
</dbReference>
<keyword evidence="11" id="KW-1185">Reference proteome</keyword>
<dbReference type="Gene3D" id="3.30.930.10">
    <property type="entry name" value="Bira Bifunctional Protein, Domain 2"/>
    <property type="match status" value="1"/>
</dbReference>
<evidence type="ECO:0000256" key="6">
    <source>
        <dbReference type="PIRSR" id="PIRSR016262-1"/>
    </source>
</evidence>
<comment type="pathway">
    <text evidence="1 5">Protein modification; protein lipoylation via endogenous pathway; protein N(6)-(lipoyl)lysine from octanoyl-[acyl-carrier-protein]: step 1/2.</text>
</comment>
<dbReference type="InterPro" id="IPR004143">
    <property type="entry name" value="BPL_LPL_catalytic"/>
</dbReference>
<dbReference type="OrthoDB" id="9787061at2"/>
<evidence type="ECO:0000256" key="1">
    <source>
        <dbReference type="ARBA" id="ARBA00004821"/>
    </source>
</evidence>
<evidence type="ECO:0000256" key="3">
    <source>
        <dbReference type="ARBA" id="ARBA00023315"/>
    </source>
</evidence>